<evidence type="ECO:0000313" key="1">
    <source>
        <dbReference type="EMBL" id="MBK9716787.1"/>
    </source>
</evidence>
<sequence>MNSVRLFYKYFHLFYKYQNLILSDSRYFNIRVDRVLYSGAWQIDSRKACIGGLFESWNHSDILISHRTEDNSKILIFNAGGFIGSNRHKWRGWSVKDQKFIIGWAYEPRLNNGTRFVKSNKILHHLLWEFKRIDELYTQNPEMESFTMRQLVDQLLLMESEG</sequence>
<dbReference type="Proteomes" id="UP000808349">
    <property type="component" value="Unassembled WGS sequence"/>
</dbReference>
<proteinExistence type="predicted"/>
<accession>A0A9D7XGE9</accession>
<name>A0A9D7XGE9_9BACT</name>
<dbReference type="AlphaFoldDB" id="A0A9D7XGE9"/>
<dbReference type="EMBL" id="JADKFW010000004">
    <property type="protein sequence ID" value="MBK9716787.1"/>
    <property type="molecule type" value="Genomic_DNA"/>
</dbReference>
<gene>
    <name evidence="1" type="ORF">IPO85_04595</name>
</gene>
<organism evidence="1 2">
    <name type="scientific">Candidatus Defluviibacterium haderslevense</name>
    <dbReference type="NCBI Taxonomy" id="2981993"/>
    <lineage>
        <taxon>Bacteria</taxon>
        <taxon>Pseudomonadati</taxon>
        <taxon>Bacteroidota</taxon>
        <taxon>Saprospiria</taxon>
        <taxon>Saprospirales</taxon>
        <taxon>Saprospiraceae</taxon>
        <taxon>Candidatus Defluviibacterium</taxon>
    </lineage>
</organism>
<reference evidence="1 2" key="1">
    <citation type="submission" date="2020-10" db="EMBL/GenBank/DDBJ databases">
        <title>Connecting structure to function with the recovery of over 1000 high-quality activated sludge metagenome-assembled genomes encoding full-length rRNA genes using long-read sequencing.</title>
        <authorList>
            <person name="Singleton C.M."/>
            <person name="Petriglieri F."/>
            <person name="Kristensen J.M."/>
            <person name="Kirkegaard R.H."/>
            <person name="Michaelsen T.Y."/>
            <person name="Andersen M.H."/>
            <person name="Karst S.M."/>
            <person name="Dueholm M.S."/>
            <person name="Nielsen P.H."/>
            <person name="Albertsen M."/>
        </authorList>
    </citation>
    <scope>NUCLEOTIDE SEQUENCE [LARGE SCALE GENOMIC DNA]</scope>
    <source>
        <strain evidence="1">Ribe_18-Q3-R11-54_BAT3C.373</strain>
    </source>
</reference>
<protein>
    <submittedName>
        <fullName evidence="1">Uncharacterized protein</fullName>
    </submittedName>
</protein>
<evidence type="ECO:0000313" key="2">
    <source>
        <dbReference type="Proteomes" id="UP000808349"/>
    </source>
</evidence>
<comment type="caution">
    <text evidence="1">The sequence shown here is derived from an EMBL/GenBank/DDBJ whole genome shotgun (WGS) entry which is preliminary data.</text>
</comment>